<organism evidence="1 2">
    <name type="scientific">Peteryoungia ipomoeae</name>
    <dbReference type="NCBI Taxonomy" id="1210932"/>
    <lineage>
        <taxon>Bacteria</taxon>
        <taxon>Pseudomonadati</taxon>
        <taxon>Pseudomonadota</taxon>
        <taxon>Alphaproteobacteria</taxon>
        <taxon>Hyphomicrobiales</taxon>
        <taxon>Rhizobiaceae</taxon>
        <taxon>Peteryoungia</taxon>
    </lineage>
</organism>
<name>A0A4S8NVM4_9HYPH</name>
<evidence type="ECO:0000313" key="2">
    <source>
        <dbReference type="Proteomes" id="UP000308828"/>
    </source>
</evidence>
<evidence type="ECO:0000313" key="1">
    <source>
        <dbReference type="EMBL" id="THV20885.1"/>
    </source>
</evidence>
<sequence>MPEDRTTPQDVSVSAAKLHVVTIKLTGEQRSELQRLTGETLHELRIGVEDLVDIGDLVAN</sequence>
<dbReference type="AlphaFoldDB" id="A0A4S8NVM4"/>
<proteinExistence type="predicted"/>
<dbReference type="Proteomes" id="UP000308828">
    <property type="component" value="Unassembled WGS sequence"/>
</dbReference>
<comment type="caution">
    <text evidence="1">The sequence shown here is derived from an EMBL/GenBank/DDBJ whole genome shotgun (WGS) entry which is preliminary data.</text>
</comment>
<keyword evidence="2" id="KW-1185">Reference proteome</keyword>
<accession>A0A4S8NVM4</accession>
<dbReference type="EMBL" id="STGV01000006">
    <property type="protein sequence ID" value="THV20885.1"/>
    <property type="molecule type" value="Genomic_DNA"/>
</dbReference>
<gene>
    <name evidence="1" type="ORF">FAA97_16940</name>
</gene>
<protein>
    <submittedName>
        <fullName evidence="1">Uncharacterized protein</fullName>
    </submittedName>
</protein>
<dbReference type="RefSeq" id="WP_136599745.1">
    <property type="nucleotide sequence ID" value="NZ_STGV01000006.1"/>
</dbReference>
<reference evidence="1 2" key="1">
    <citation type="submission" date="2019-04" db="EMBL/GenBank/DDBJ databases">
        <title>Genome sequence of strain shin9-1.</title>
        <authorList>
            <person name="Gao J."/>
            <person name="Sun J."/>
        </authorList>
    </citation>
    <scope>NUCLEOTIDE SEQUENCE [LARGE SCALE GENOMIC DNA]</scope>
    <source>
        <strain evidence="2">shin9-1</strain>
    </source>
</reference>
<dbReference type="OrthoDB" id="9860445at2"/>